<dbReference type="Gene3D" id="1.20.120.530">
    <property type="entry name" value="GntR ligand-binding domain-like"/>
    <property type="match status" value="1"/>
</dbReference>
<evidence type="ECO:0000256" key="1">
    <source>
        <dbReference type="ARBA" id="ARBA00023015"/>
    </source>
</evidence>
<dbReference type="RefSeq" id="WP_271636225.1">
    <property type="nucleotide sequence ID" value="NZ_CP094970.1"/>
</dbReference>
<reference evidence="6" key="1">
    <citation type="submission" date="2022-01" db="EMBL/GenBank/DDBJ databases">
        <title>Nocardioidaceae gen. sp. A5X3R13.</title>
        <authorList>
            <person name="Lopez Marin M.A."/>
            <person name="Uhlik O."/>
        </authorList>
    </citation>
    <scope>NUCLEOTIDE SEQUENCE</scope>
    <source>
        <strain evidence="6">A5X3R13</strain>
    </source>
</reference>
<dbReference type="AlphaFoldDB" id="A0AA46TLG6"/>
<dbReference type="InterPro" id="IPR036390">
    <property type="entry name" value="WH_DNA-bd_sf"/>
</dbReference>
<dbReference type="GO" id="GO:0003677">
    <property type="term" value="F:DNA binding"/>
    <property type="evidence" value="ECO:0007669"/>
    <property type="project" value="UniProtKB-KW"/>
</dbReference>
<dbReference type="InterPro" id="IPR008920">
    <property type="entry name" value="TF_FadR/GntR_C"/>
</dbReference>
<dbReference type="SMART" id="SM00345">
    <property type="entry name" value="HTH_GNTR"/>
    <property type="match status" value="1"/>
</dbReference>
<sequence length="241" mass="27051">MASTEQDPLGTVTAVTTRSASAQVADQLVEAIRDGRLRTNDRLPSERELAQRFGVSRPTIRETFAALELAGLIQTHRGRPTTVIGTPAEVTTWGVEILPPTVFETRLVLEPALASLAAQKQYPEDLENLRDVLARLESEFEETGEYVSDLPVHLAVARAAHSPILERALADALRHTETDLWKSFRRRALVERSAREGHVDESRSVVRHIERGEPEAAADVWRHHLTRYRDEMLEGRGQQRS</sequence>
<dbReference type="CDD" id="cd07377">
    <property type="entry name" value="WHTH_GntR"/>
    <property type="match status" value="1"/>
</dbReference>
<dbReference type="SUPFAM" id="SSF48008">
    <property type="entry name" value="GntR ligand-binding domain-like"/>
    <property type="match status" value="1"/>
</dbReference>
<dbReference type="Pfam" id="PF07729">
    <property type="entry name" value="FCD"/>
    <property type="match status" value="1"/>
</dbReference>
<keyword evidence="3" id="KW-0804">Transcription</keyword>
<evidence type="ECO:0000256" key="2">
    <source>
        <dbReference type="ARBA" id="ARBA00023125"/>
    </source>
</evidence>
<evidence type="ECO:0000259" key="5">
    <source>
        <dbReference type="PROSITE" id="PS50949"/>
    </source>
</evidence>
<evidence type="ECO:0000313" key="6">
    <source>
        <dbReference type="EMBL" id="UYM07265.1"/>
    </source>
</evidence>
<protein>
    <submittedName>
        <fullName evidence="6">GntR family transcriptional regulator</fullName>
    </submittedName>
</protein>
<dbReference type="PROSITE" id="PS50949">
    <property type="entry name" value="HTH_GNTR"/>
    <property type="match status" value="1"/>
</dbReference>
<dbReference type="GO" id="GO:0003700">
    <property type="term" value="F:DNA-binding transcription factor activity"/>
    <property type="evidence" value="ECO:0007669"/>
    <property type="project" value="InterPro"/>
</dbReference>
<dbReference type="Pfam" id="PF00392">
    <property type="entry name" value="GntR"/>
    <property type="match status" value="1"/>
</dbReference>
<accession>A0AA46TLG6</accession>
<evidence type="ECO:0000313" key="7">
    <source>
        <dbReference type="Proteomes" id="UP001164390"/>
    </source>
</evidence>
<dbReference type="Gene3D" id="1.10.10.10">
    <property type="entry name" value="Winged helix-like DNA-binding domain superfamily/Winged helix DNA-binding domain"/>
    <property type="match status" value="1"/>
</dbReference>
<evidence type="ECO:0000256" key="4">
    <source>
        <dbReference type="SAM" id="Coils"/>
    </source>
</evidence>
<dbReference type="PRINTS" id="PR00035">
    <property type="entry name" value="HTHGNTR"/>
</dbReference>
<dbReference type="InterPro" id="IPR036388">
    <property type="entry name" value="WH-like_DNA-bd_sf"/>
</dbReference>
<dbReference type="InterPro" id="IPR011711">
    <property type="entry name" value="GntR_C"/>
</dbReference>
<keyword evidence="1" id="KW-0805">Transcription regulation</keyword>
<keyword evidence="4" id="KW-0175">Coiled coil</keyword>
<dbReference type="PANTHER" id="PTHR43537:SF24">
    <property type="entry name" value="GLUCONATE OPERON TRANSCRIPTIONAL REPRESSOR"/>
    <property type="match status" value="1"/>
</dbReference>
<organism evidence="6 7">
    <name type="scientific">Solicola gregarius</name>
    <dbReference type="NCBI Taxonomy" id="2908642"/>
    <lineage>
        <taxon>Bacteria</taxon>
        <taxon>Bacillati</taxon>
        <taxon>Actinomycetota</taxon>
        <taxon>Actinomycetes</taxon>
        <taxon>Propionibacteriales</taxon>
        <taxon>Nocardioidaceae</taxon>
        <taxon>Solicola</taxon>
    </lineage>
</organism>
<proteinExistence type="predicted"/>
<feature type="coiled-coil region" evidence="4">
    <location>
        <begin position="119"/>
        <end position="146"/>
    </location>
</feature>
<keyword evidence="7" id="KW-1185">Reference proteome</keyword>
<dbReference type="EMBL" id="CP094970">
    <property type="protein sequence ID" value="UYM07265.1"/>
    <property type="molecule type" value="Genomic_DNA"/>
</dbReference>
<dbReference type="SMART" id="SM00895">
    <property type="entry name" value="FCD"/>
    <property type="match status" value="1"/>
</dbReference>
<evidence type="ECO:0000256" key="3">
    <source>
        <dbReference type="ARBA" id="ARBA00023163"/>
    </source>
</evidence>
<dbReference type="KEGG" id="sgrg:L0C25_09375"/>
<dbReference type="PANTHER" id="PTHR43537">
    <property type="entry name" value="TRANSCRIPTIONAL REGULATOR, GNTR FAMILY"/>
    <property type="match status" value="1"/>
</dbReference>
<keyword evidence="2" id="KW-0238">DNA-binding</keyword>
<gene>
    <name evidence="6" type="ORF">L0C25_09375</name>
</gene>
<dbReference type="InterPro" id="IPR000524">
    <property type="entry name" value="Tscrpt_reg_HTH_GntR"/>
</dbReference>
<feature type="domain" description="HTH gntR-type" evidence="5">
    <location>
        <begin position="18"/>
        <end position="86"/>
    </location>
</feature>
<name>A0AA46TLG6_9ACTN</name>
<dbReference type="SUPFAM" id="SSF46785">
    <property type="entry name" value="Winged helix' DNA-binding domain"/>
    <property type="match status" value="1"/>
</dbReference>
<dbReference type="Proteomes" id="UP001164390">
    <property type="component" value="Chromosome"/>
</dbReference>